<dbReference type="InterPro" id="IPR011989">
    <property type="entry name" value="ARM-like"/>
</dbReference>
<dbReference type="Pfam" id="PF25598">
    <property type="entry name" value="ARM_PUB"/>
    <property type="match status" value="1"/>
</dbReference>
<evidence type="ECO:0000259" key="3">
    <source>
        <dbReference type="Pfam" id="PF25598"/>
    </source>
</evidence>
<evidence type="ECO:0000313" key="5">
    <source>
        <dbReference type="Proteomes" id="UP001396334"/>
    </source>
</evidence>
<keyword evidence="1 2" id="KW-0833">Ubl conjugation pathway</keyword>
<sequence length="90" mass="9712">MKCLRRLPSIASANATNKRCIESSGAVEFLASIVSDSDSTATNEALSTLYNLQLSQAALKNLMGRSGDFLVSLMTVLQRGSYESRAYAVF</sequence>
<evidence type="ECO:0000256" key="1">
    <source>
        <dbReference type="ARBA" id="ARBA00022786"/>
    </source>
</evidence>
<evidence type="ECO:0000313" key="4">
    <source>
        <dbReference type="EMBL" id="KAK9001251.1"/>
    </source>
</evidence>
<reference evidence="4 5" key="1">
    <citation type="journal article" date="2024" name="G3 (Bethesda)">
        <title>Genome assembly of Hibiscus sabdariffa L. provides insights into metabolisms of medicinal natural products.</title>
        <authorList>
            <person name="Kim T."/>
        </authorList>
    </citation>
    <scope>NUCLEOTIDE SEQUENCE [LARGE SCALE GENOMIC DNA]</scope>
    <source>
        <strain evidence="4">TK-2024</strain>
        <tissue evidence="4">Old leaves</tissue>
    </source>
</reference>
<proteinExistence type="predicted"/>
<evidence type="ECO:0000256" key="2">
    <source>
        <dbReference type="RuleBase" id="RU369093"/>
    </source>
</evidence>
<organism evidence="4 5">
    <name type="scientific">Hibiscus sabdariffa</name>
    <name type="common">roselle</name>
    <dbReference type="NCBI Taxonomy" id="183260"/>
    <lineage>
        <taxon>Eukaryota</taxon>
        <taxon>Viridiplantae</taxon>
        <taxon>Streptophyta</taxon>
        <taxon>Embryophyta</taxon>
        <taxon>Tracheophyta</taxon>
        <taxon>Spermatophyta</taxon>
        <taxon>Magnoliopsida</taxon>
        <taxon>eudicotyledons</taxon>
        <taxon>Gunneridae</taxon>
        <taxon>Pentapetalae</taxon>
        <taxon>rosids</taxon>
        <taxon>malvids</taxon>
        <taxon>Malvales</taxon>
        <taxon>Malvaceae</taxon>
        <taxon>Malvoideae</taxon>
        <taxon>Hibiscus</taxon>
    </lineage>
</organism>
<comment type="catalytic activity">
    <reaction evidence="2">
        <text>S-ubiquitinyl-[E2 ubiquitin-conjugating enzyme]-L-cysteine + [acceptor protein]-L-lysine = [E2 ubiquitin-conjugating enzyme]-L-cysteine + N(6)-ubiquitinyl-[acceptor protein]-L-lysine.</text>
        <dbReference type="EC" id="2.3.2.27"/>
    </reaction>
</comment>
<dbReference type="PANTHER" id="PTHR22849">
    <property type="entry name" value="WDSAM1 PROTEIN"/>
    <property type="match status" value="1"/>
</dbReference>
<accession>A0ABR2QL81</accession>
<dbReference type="PANTHER" id="PTHR22849:SF132">
    <property type="entry name" value="E3 UBIQUITIN-PROTEIN LIGASE PUB23"/>
    <property type="match status" value="1"/>
</dbReference>
<dbReference type="Proteomes" id="UP001396334">
    <property type="component" value="Unassembled WGS sequence"/>
</dbReference>
<gene>
    <name evidence="4" type="ORF">V6N11_083039</name>
</gene>
<comment type="pathway">
    <text evidence="2">Protein modification; protein ubiquitination.</text>
</comment>
<comment type="function">
    <text evidence="2">Functions as an E3 ubiquitin ligase.</text>
</comment>
<dbReference type="EC" id="2.3.2.27" evidence="2"/>
<keyword evidence="5" id="KW-1185">Reference proteome</keyword>
<feature type="domain" description="U-box" evidence="3">
    <location>
        <begin position="2"/>
        <end position="90"/>
    </location>
</feature>
<keyword evidence="2" id="KW-0808">Transferase</keyword>
<dbReference type="Gene3D" id="1.25.10.10">
    <property type="entry name" value="Leucine-rich Repeat Variant"/>
    <property type="match status" value="1"/>
</dbReference>
<name>A0ABR2QL81_9ROSI</name>
<dbReference type="InterPro" id="IPR016024">
    <property type="entry name" value="ARM-type_fold"/>
</dbReference>
<dbReference type="EMBL" id="JBBPBN010000036">
    <property type="protein sequence ID" value="KAK9001251.1"/>
    <property type="molecule type" value="Genomic_DNA"/>
</dbReference>
<dbReference type="SUPFAM" id="SSF48371">
    <property type="entry name" value="ARM repeat"/>
    <property type="match status" value="1"/>
</dbReference>
<dbReference type="InterPro" id="IPR058678">
    <property type="entry name" value="ARM_PUB"/>
</dbReference>
<comment type="caution">
    <text evidence="4">The sequence shown here is derived from an EMBL/GenBank/DDBJ whole genome shotgun (WGS) entry which is preliminary data.</text>
</comment>
<dbReference type="InterPro" id="IPR045185">
    <property type="entry name" value="PUB22/23/24-like"/>
</dbReference>
<protein>
    <recommendedName>
        <fullName evidence="2 3">U-box domain-containing protein</fullName>
        <ecNumber evidence="2">2.3.2.27</ecNumber>
    </recommendedName>
    <alternativeName>
        <fullName evidence="2">RING-type E3 ubiquitin transferase PUB</fullName>
    </alternativeName>
</protein>